<dbReference type="Proteomes" id="UP001156441">
    <property type="component" value="Unassembled WGS sequence"/>
</dbReference>
<dbReference type="SUPFAM" id="SSF56601">
    <property type="entry name" value="beta-lactamase/transpeptidase-like"/>
    <property type="match status" value="1"/>
</dbReference>
<sequence>MTEHHRPSRRTVLAALGAAPLAGGVLGASDAAATTGRIPDELRPGGEFDRYLAELAAEDRFAGTVLLTHRDRPVLARSHGFADRARRIPNGPETRFILGSITKVFTALAIAQLAERGEVGFGERVGAYLDGFAPEVADHVTVHQLLTHTSGLGDFHSQEYLEQSRHWDSVEEFWDNTLEFVRRCELQAPPGNASIYSNAGYFILGAIVAKVARRSYYDHVREHVFERAGMTSSDFYTKPRWRADRGFAHPYHRDESGALVDGLELAPFVGAPPGGSFADAADLARFAKLMGGNRLLGVEFRHLAGSPKVPLSPDNTRFHSYLTAVERLNGEWMVGHSGGATYGVSCNLDWFPESDWVAVILGNYGDRSTKPIAEKAHELISRHARG</sequence>
<dbReference type="InterPro" id="IPR050491">
    <property type="entry name" value="AmpC-like"/>
</dbReference>
<dbReference type="EMBL" id="JAFFZE010000029">
    <property type="protein sequence ID" value="MCT2587851.1"/>
    <property type="molecule type" value="Genomic_DNA"/>
</dbReference>
<dbReference type="Gene3D" id="3.40.710.10">
    <property type="entry name" value="DD-peptidase/beta-lactamase superfamily"/>
    <property type="match status" value="1"/>
</dbReference>
<name>A0ABT2JJ87_9PSEU</name>
<keyword evidence="3" id="KW-1185">Reference proteome</keyword>
<gene>
    <name evidence="2" type="ORF">JT362_32525</name>
</gene>
<evidence type="ECO:0000313" key="3">
    <source>
        <dbReference type="Proteomes" id="UP001156441"/>
    </source>
</evidence>
<accession>A0ABT2JJ87</accession>
<evidence type="ECO:0000313" key="2">
    <source>
        <dbReference type="EMBL" id="MCT2587851.1"/>
    </source>
</evidence>
<dbReference type="InterPro" id="IPR001466">
    <property type="entry name" value="Beta-lactam-related"/>
</dbReference>
<proteinExistence type="predicted"/>
<dbReference type="PANTHER" id="PTHR46825">
    <property type="entry name" value="D-ALANYL-D-ALANINE-CARBOXYPEPTIDASE/ENDOPEPTIDASE AMPH"/>
    <property type="match status" value="1"/>
</dbReference>
<evidence type="ECO:0000259" key="1">
    <source>
        <dbReference type="Pfam" id="PF00144"/>
    </source>
</evidence>
<organism evidence="2 3">
    <name type="scientific">Actinophytocola gossypii</name>
    <dbReference type="NCBI Taxonomy" id="2812003"/>
    <lineage>
        <taxon>Bacteria</taxon>
        <taxon>Bacillati</taxon>
        <taxon>Actinomycetota</taxon>
        <taxon>Actinomycetes</taxon>
        <taxon>Pseudonocardiales</taxon>
        <taxon>Pseudonocardiaceae</taxon>
    </lineage>
</organism>
<feature type="domain" description="Beta-lactamase-related" evidence="1">
    <location>
        <begin position="48"/>
        <end position="366"/>
    </location>
</feature>
<dbReference type="PANTHER" id="PTHR46825:SF9">
    <property type="entry name" value="BETA-LACTAMASE-RELATED DOMAIN-CONTAINING PROTEIN"/>
    <property type="match status" value="1"/>
</dbReference>
<dbReference type="RefSeq" id="WP_260195762.1">
    <property type="nucleotide sequence ID" value="NZ_JAFFZE010000029.1"/>
</dbReference>
<comment type="caution">
    <text evidence="2">The sequence shown here is derived from an EMBL/GenBank/DDBJ whole genome shotgun (WGS) entry which is preliminary data.</text>
</comment>
<dbReference type="PROSITE" id="PS51318">
    <property type="entry name" value="TAT"/>
    <property type="match status" value="1"/>
</dbReference>
<dbReference type="InterPro" id="IPR006311">
    <property type="entry name" value="TAT_signal"/>
</dbReference>
<reference evidence="2 3" key="1">
    <citation type="submission" date="2021-02" db="EMBL/GenBank/DDBJ databases">
        <title>Actinophytocola xerophila sp. nov., isolated from soil of cotton cropping field.</title>
        <authorList>
            <person name="Huang R."/>
            <person name="Chen X."/>
            <person name="Ge X."/>
            <person name="Liu W."/>
        </authorList>
    </citation>
    <scope>NUCLEOTIDE SEQUENCE [LARGE SCALE GENOMIC DNA]</scope>
    <source>
        <strain evidence="2 3">S1-96</strain>
    </source>
</reference>
<dbReference type="Pfam" id="PF00144">
    <property type="entry name" value="Beta-lactamase"/>
    <property type="match status" value="1"/>
</dbReference>
<protein>
    <submittedName>
        <fullName evidence="2">Beta-lactamase family protein</fullName>
    </submittedName>
</protein>
<dbReference type="InterPro" id="IPR012338">
    <property type="entry name" value="Beta-lactam/transpept-like"/>
</dbReference>